<reference evidence="5" key="1">
    <citation type="submission" date="2020-05" db="UniProtKB">
        <authorList>
            <consortium name="EnsemblMetazoa"/>
        </authorList>
    </citation>
    <scope>IDENTIFICATION</scope>
    <source>
        <strain evidence="5">BB02</strain>
    </source>
</reference>
<protein>
    <recommendedName>
        <fullName evidence="7">EGF-like domain-containing protein</fullName>
    </recommendedName>
</protein>
<evidence type="ECO:0000256" key="1">
    <source>
        <dbReference type="ARBA" id="ARBA00022536"/>
    </source>
</evidence>
<evidence type="ECO:0000259" key="3">
    <source>
        <dbReference type="SMART" id="SM00179"/>
    </source>
</evidence>
<dbReference type="STRING" id="6526.A0A2C9KFR1"/>
<dbReference type="InterPro" id="IPR018097">
    <property type="entry name" value="EGF_Ca-bd_CS"/>
</dbReference>
<dbReference type="GO" id="GO:0005509">
    <property type="term" value="F:calcium ion binding"/>
    <property type="evidence" value="ECO:0007669"/>
    <property type="project" value="InterPro"/>
</dbReference>
<organism evidence="5 6">
    <name type="scientific">Biomphalaria glabrata</name>
    <name type="common">Bloodfluke planorb</name>
    <name type="synonym">Freshwater snail</name>
    <dbReference type="NCBI Taxonomy" id="6526"/>
    <lineage>
        <taxon>Eukaryota</taxon>
        <taxon>Metazoa</taxon>
        <taxon>Spiralia</taxon>
        <taxon>Lophotrochozoa</taxon>
        <taxon>Mollusca</taxon>
        <taxon>Gastropoda</taxon>
        <taxon>Heterobranchia</taxon>
        <taxon>Euthyneura</taxon>
        <taxon>Panpulmonata</taxon>
        <taxon>Hygrophila</taxon>
        <taxon>Lymnaeoidea</taxon>
        <taxon>Planorbidae</taxon>
        <taxon>Biomphalaria</taxon>
    </lineage>
</organism>
<sequence length="160" mass="17820">MMSLNNTCTINNNLSTVCNTRNCSHVCVSVFNNQTASSIERCYCPVGMELEGDQCIDCRSFTFGPDCQWNCDCVINNTKLCHPVTGGCDCWKNWTGSYCSADVDECYLQTYSCQPHSHCVNSYGGYQCICTGEDGYLTDENGTCYHLDCTYELNNGQEIS</sequence>
<feature type="domain" description="EGF-like" evidence="4">
    <location>
        <begin position="105"/>
        <end position="145"/>
    </location>
</feature>
<evidence type="ECO:0000313" key="5">
    <source>
        <dbReference type="EnsemblMetazoa" id="BGLB018962-PA"/>
    </source>
</evidence>
<dbReference type="InterPro" id="IPR001881">
    <property type="entry name" value="EGF-like_Ca-bd_dom"/>
</dbReference>
<feature type="domain" description="EGF-like calcium-binding" evidence="3">
    <location>
        <begin position="102"/>
        <end position="145"/>
    </location>
</feature>
<dbReference type="AlphaFoldDB" id="A0A2C9KFR1"/>
<gene>
    <name evidence="5" type="primary">106058850</name>
</gene>
<dbReference type="Proteomes" id="UP000076420">
    <property type="component" value="Unassembled WGS sequence"/>
</dbReference>
<dbReference type="EnsemblMetazoa" id="BGLB018962-RA">
    <property type="protein sequence ID" value="BGLB018962-PA"/>
    <property type="gene ID" value="BGLB018962"/>
</dbReference>
<keyword evidence="1" id="KW-0245">EGF-like domain</keyword>
<dbReference type="PROSITE" id="PS01187">
    <property type="entry name" value="EGF_CA"/>
    <property type="match status" value="1"/>
</dbReference>
<accession>A0A2C9KFR1</accession>
<dbReference type="Gene3D" id="2.10.25.10">
    <property type="entry name" value="Laminin"/>
    <property type="match status" value="2"/>
</dbReference>
<dbReference type="KEGG" id="bgt:106058850"/>
<proteinExistence type="predicted"/>
<evidence type="ECO:0000256" key="2">
    <source>
        <dbReference type="ARBA" id="ARBA00023157"/>
    </source>
</evidence>
<feature type="domain" description="EGF-like" evidence="4">
    <location>
        <begin position="17"/>
        <end position="56"/>
    </location>
</feature>
<dbReference type="VEuPathDB" id="VectorBase:BGLB018962"/>
<keyword evidence="2" id="KW-1015">Disulfide bond</keyword>
<evidence type="ECO:0000313" key="6">
    <source>
        <dbReference type="Proteomes" id="UP000076420"/>
    </source>
</evidence>
<dbReference type="SMART" id="SM00181">
    <property type="entry name" value="EGF"/>
    <property type="match status" value="2"/>
</dbReference>
<name>A0A2C9KFR1_BIOGL</name>
<dbReference type="Pfam" id="PF07645">
    <property type="entry name" value="EGF_CA"/>
    <property type="match status" value="1"/>
</dbReference>
<evidence type="ECO:0000259" key="4">
    <source>
        <dbReference type="SMART" id="SM00181"/>
    </source>
</evidence>
<evidence type="ECO:0008006" key="7">
    <source>
        <dbReference type="Google" id="ProtNLM"/>
    </source>
</evidence>
<dbReference type="InterPro" id="IPR000742">
    <property type="entry name" value="EGF"/>
</dbReference>
<dbReference type="SUPFAM" id="SSF57196">
    <property type="entry name" value="EGF/Laminin"/>
    <property type="match status" value="1"/>
</dbReference>
<dbReference type="SMART" id="SM00179">
    <property type="entry name" value="EGF_CA"/>
    <property type="match status" value="1"/>
</dbReference>
<dbReference type="InterPro" id="IPR049883">
    <property type="entry name" value="NOTCH1_EGF-like"/>
</dbReference>